<protein>
    <submittedName>
        <fullName evidence="1">Uncharacterized protein</fullName>
    </submittedName>
</protein>
<dbReference type="RefSeq" id="WP_237344459.1">
    <property type="nucleotide sequence ID" value="NZ_JABWGX010000004.1"/>
</dbReference>
<accession>A0ABU0LDR9</accession>
<dbReference type="EMBL" id="JAUSVY010000004">
    <property type="protein sequence ID" value="MDQ0505285.1"/>
    <property type="molecule type" value="Genomic_DNA"/>
</dbReference>
<sequence>MSGEQDVVLEQICEGTEYALQGSADGAHYVLRFKAEQMTATIAGEDAERFRSDYDAVKAQFPDWTCDQLLAQLWDQGGYSWLAIQDG</sequence>
<evidence type="ECO:0000313" key="2">
    <source>
        <dbReference type="Proteomes" id="UP001241747"/>
    </source>
</evidence>
<proteinExistence type="predicted"/>
<comment type="caution">
    <text evidence="1">The sequence shown here is derived from an EMBL/GenBank/DDBJ whole genome shotgun (WGS) entry which is preliminary data.</text>
</comment>
<dbReference type="Proteomes" id="UP001241747">
    <property type="component" value="Unassembled WGS sequence"/>
</dbReference>
<organism evidence="1 2">
    <name type="scientific">Xanthobacter agilis</name>
    <dbReference type="NCBI Taxonomy" id="47492"/>
    <lineage>
        <taxon>Bacteria</taxon>
        <taxon>Pseudomonadati</taxon>
        <taxon>Pseudomonadota</taxon>
        <taxon>Alphaproteobacteria</taxon>
        <taxon>Hyphomicrobiales</taxon>
        <taxon>Xanthobacteraceae</taxon>
        <taxon>Xanthobacter</taxon>
    </lineage>
</organism>
<reference evidence="1 2" key="1">
    <citation type="submission" date="2023-07" db="EMBL/GenBank/DDBJ databases">
        <title>Genomic Encyclopedia of Type Strains, Phase IV (KMG-IV): sequencing the most valuable type-strain genomes for metagenomic binning, comparative biology and taxonomic classification.</title>
        <authorList>
            <person name="Goeker M."/>
        </authorList>
    </citation>
    <scope>NUCLEOTIDE SEQUENCE [LARGE SCALE GENOMIC DNA]</scope>
    <source>
        <strain evidence="1 2">DSM 3770</strain>
    </source>
</reference>
<name>A0ABU0LDR9_XANAG</name>
<gene>
    <name evidence="1" type="ORF">QOZ94_002081</name>
</gene>
<evidence type="ECO:0000313" key="1">
    <source>
        <dbReference type="EMBL" id="MDQ0505285.1"/>
    </source>
</evidence>
<keyword evidence="2" id="KW-1185">Reference proteome</keyword>